<gene>
    <name evidence="1" type="ORF">GWI33_004381</name>
</gene>
<organism evidence="1 2">
    <name type="scientific">Rhynchophorus ferrugineus</name>
    <name type="common">Red palm weevil</name>
    <name type="synonym">Curculio ferrugineus</name>
    <dbReference type="NCBI Taxonomy" id="354439"/>
    <lineage>
        <taxon>Eukaryota</taxon>
        <taxon>Metazoa</taxon>
        <taxon>Ecdysozoa</taxon>
        <taxon>Arthropoda</taxon>
        <taxon>Hexapoda</taxon>
        <taxon>Insecta</taxon>
        <taxon>Pterygota</taxon>
        <taxon>Neoptera</taxon>
        <taxon>Endopterygota</taxon>
        <taxon>Coleoptera</taxon>
        <taxon>Polyphaga</taxon>
        <taxon>Cucujiformia</taxon>
        <taxon>Curculionidae</taxon>
        <taxon>Dryophthorinae</taxon>
        <taxon>Rhynchophorus</taxon>
    </lineage>
</organism>
<reference evidence="1" key="1">
    <citation type="submission" date="2020-08" db="EMBL/GenBank/DDBJ databases">
        <title>Genome sequencing and assembly of the red palm weevil Rhynchophorus ferrugineus.</title>
        <authorList>
            <person name="Dias G.B."/>
            <person name="Bergman C.M."/>
            <person name="Manee M."/>
        </authorList>
    </citation>
    <scope>NUCLEOTIDE SEQUENCE</scope>
    <source>
        <strain evidence="1">AA-2017</strain>
        <tissue evidence="1">Whole larva</tissue>
    </source>
</reference>
<evidence type="ECO:0000313" key="2">
    <source>
        <dbReference type="Proteomes" id="UP000625711"/>
    </source>
</evidence>
<evidence type="ECO:0000313" key="1">
    <source>
        <dbReference type="EMBL" id="KAF7286758.1"/>
    </source>
</evidence>
<protein>
    <submittedName>
        <fullName evidence="1">Uncharacterized protein</fullName>
    </submittedName>
</protein>
<dbReference type="Proteomes" id="UP000625711">
    <property type="component" value="Unassembled WGS sequence"/>
</dbReference>
<comment type="caution">
    <text evidence="1">The sequence shown here is derived from an EMBL/GenBank/DDBJ whole genome shotgun (WGS) entry which is preliminary data.</text>
</comment>
<proteinExistence type="predicted"/>
<keyword evidence="2" id="KW-1185">Reference proteome</keyword>
<name>A0A834IX79_RHYFE</name>
<accession>A0A834IX79</accession>
<dbReference type="AlphaFoldDB" id="A0A834IX79"/>
<dbReference type="EMBL" id="JAACXV010000022">
    <property type="protein sequence ID" value="KAF7286758.1"/>
    <property type="molecule type" value="Genomic_DNA"/>
</dbReference>
<sequence>MTFSACEYKKQRAEEAGKSVIIVESLRATCLGAETVSNYTVSEKASRIVHLQCKSSRLDTIKVVYS</sequence>